<protein>
    <submittedName>
        <fullName evidence="7">Uncharacterized protein</fullName>
    </submittedName>
</protein>
<dbReference type="GO" id="GO:0005737">
    <property type="term" value="C:cytoplasm"/>
    <property type="evidence" value="ECO:0007669"/>
    <property type="project" value="TreeGrafter"/>
</dbReference>
<dbReference type="PANTHER" id="PTHR11266:SF17">
    <property type="entry name" value="PROTEIN MPV17"/>
    <property type="match status" value="1"/>
</dbReference>
<dbReference type="InterPro" id="IPR007248">
    <property type="entry name" value="Mpv17_PMP22"/>
</dbReference>
<sequence>MTKWPNISNTVLAGFISGTGDVAAQLIEISEDPTTPIYWTRTIYVTGFGLLTGAPSIQWFRLLDRWATASAAPSAVLRKVLLNQLIFSPAMTASFFIYINACQHAYSGWPRVREEAARTLRNEFLPSMVASSFYWPVVQALNFTLVPIHLRAVWNSFFAAGWNCFVSYRGHR</sequence>
<name>A0A6B2LLB5_9EUKA</name>
<evidence type="ECO:0000256" key="2">
    <source>
        <dbReference type="ARBA" id="ARBA00006824"/>
    </source>
</evidence>
<evidence type="ECO:0000256" key="6">
    <source>
        <dbReference type="RuleBase" id="RU363053"/>
    </source>
</evidence>
<keyword evidence="3" id="KW-0812">Transmembrane</keyword>
<dbReference type="AlphaFoldDB" id="A0A6B2LLB5"/>
<dbReference type="EMBL" id="GIBP01008825">
    <property type="protein sequence ID" value="NDV37794.1"/>
    <property type="molecule type" value="Transcribed_RNA"/>
</dbReference>
<dbReference type="PANTHER" id="PTHR11266">
    <property type="entry name" value="PEROXISOMAL MEMBRANE PROTEIN 2, PXMP2 MPV17"/>
    <property type="match status" value="1"/>
</dbReference>
<evidence type="ECO:0000313" key="7">
    <source>
        <dbReference type="EMBL" id="NDV37794.1"/>
    </source>
</evidence>
<accession>A0A6B2LLB5</accession>
<organism evidence="7">
    <name type="scientific">Arcella intermedia</name>
    <dbReference type="NCBI Taxonomy" id="1963864"/>
    <lineage>
        <taxon>Eukaryota</taxon>
        <taxon>Amoebozoa</taxon>
        <taxon>Tubulinea</taxon>
        <taxon>Elardia</taxon>
        <taxon>Arcellinida</taxon>
        <taxon>Sphaerothecina</taxon>
        <taxon>Arcellidae</taxon>
        <taxon>Arcella</taxon>
    </lineage>
</organism>
<keyword evidence="5" id="KW-0472">Membrane</keyword>
<evidence type="ECO:0000256" key="1">
    <source>
        <dbReference type="ARBA" id="ARBA00004141"/>
    </source>
</evidence>
<evidence type="ECO:0000256" key="5">
    <source>
        <dbReference type="ARBA" id="ARBA00023136"/>
    </source>
</evidence>
<evidence type="ECO:0000256" key="4">
    <source>
        <dbReference type="ARBA" id="ARBA00022989"/>
    </source>
</evidence>
<dbReference type="GO" id="GO:0016020">
    <property type="term" value="C:membrane"/>
    <property type="evidence" value="ECO:0007669"/>
    <property type="project" value="UniProtKB-SubCell"/>
</dbReference>
<evidence type="ECO:0000256" key="3">
    <source>
        <dbReference type="ARBA" id="ARBA00022692"/>
    </source>
</evidence>
<comment type="similarity">
    <text evidence="2 6">Belongs to the peroxisomal membrane protein PXMP2/4 family.</text>
</comment>
<reference evidence="7" key="1">
    <citation type="journal article" date="2020" name="J. Eukaryot. Microbiol.">
        <title>De novo Sequencing, Assembly and Annotation of the Transcriptome for the Free-Living Testate Amoeba Arcella intermedia.</title>
        <authorList>
            <person name="Ribeiro G.M."/>
            <person name="Porfirio-Sousa A.L."/>
            <person name="Maurer-Alcala X.X."/>
            <person name="Katz L.A."/>
            <person name="Lahr D.J.G."/>
        </authorList>
    </citation>
    <scope>NUCLEOTIDE SEQUENCE</scope>
</reference>
<proteinExistence type="inferred from homology"/>
<comment type="subcellular location">
    <subcellularLocation>
        <location evidence="1">Membrane</location>
        <topology evidence="1">Multi-pass membrane protein</topology>
    </subcellularLocation>
</comment>
<dbReference type="Pfam" id="PF04117">
    <property type="entry name" value="Mpv17_PMP22"/>
    <property type="match status" value="1"/>
</dbReference>
<keyword evidence="4" id="KW-1133">Transmembrane helix</keyword>